<dbReference type="InterPro" id="IPR018392">
    <property type="entry name" value="LysM"/>
</dbReference>
<keyword evidence="4" id="KW-1185">Reference proteome</keyword>
<name>A0A2A4HSY4_9GAMM</name>
<dbReference type="Gene3D" id="2.70.70.10">
    <property type="entry name" value="Glucose Permease (Domain IIA)"/>
    <property type="match status" value="1"/>
</dbReference>
<feature type="region of interest" description="Disordered" evidence="1">
    <location>
        <begin position="162"/>
        <end position="196"/>
    </location>
</feature>
<dbReference type="Pfam" id="PF01476">
    <property type="entry name" value="LysM"/>
    <property type="match status" value="2"/>
</dbReference>
<evidence type="ECO:0000313" key="3">
    <source>
        <dbReference type="EMBL" id="PCF97517.1"/>
    </source>
</evidence>
<sequence>MDQFTLAGKRHLARQSNRSRLANWAVACLLTGWLVGCASSSTSTEPAPATSSASQISGEWIEVQRGDTLGQLAARANVPLERLERFNPNINAQRLNAGQRLLIPTQQERAPSGGPYRYQIRAGDTYSSIARHFGTTSGRIQSANPGTSPTALRVGQIVSVPLSSGPTRSASAATTSSGSRPAASPTPTPSASLPASARRWPWPLEDYRIVRRFGADSRGTLQPMLLATQAGAQAKSVAPGEVRFADSMRQLGEVVIVHHADNLQTVYAMCERILVRVGQQVSTGEPLCNVGQSSSTQRYDLLFDLRQGGKPIDPRQVLR</sequence>
<dbReference type="InterPro" id="IPR016047">
    <property type="entry name" value="M23ase_b-sheet_dom"/>
</dbReference>
<feature type="domain" description="LysM" evidence="2">
    <location>
        <begin position="59"/>
        <end position="103"/>
    </location>
</feature>
<dbReference type="SMART" id="SM00257">
    <property type="entry name" value="LysM"/>
    <property type="match status" value="2"/>
</dbReference>
<dbReference type="PANTHER" id="PTHR21666">
    <property type="entry name" value="PEPTIDASE-RELATED"/>
    <property type="match status" value="1"/>
</dbReference>
<dbReference type="InterPro" id="IPR036779">
    <property type="entry name" value="LysM_dom_sf"/>
</dbReference>
<evidence type="ECO:0000256" key="1">
    <source>
        <dbReference type="SAM" id="MobiDB-lite"/>
    </source>
</evidence>
<comment type="caution">
    <text evidence="3">The sequence shown here is derived from an EMBL/GenBank/DDBJ whole genome shotgun (WGS) entry which is preliminary data.</text>
</comment>
<dbReference type="CDD" id="cd00118">
    <property type="entry name" value="LysM"/>
    <property type="match status" value="2"/>
</dbReference>
<dbReference type="GO" id="GO:0004222">
    <property type="term" value="F:metalloendopeptidase activity"/>
    <property type="evidence" value="ECO:0007669"/>
    <property type="project" value="TreeGrafter"/>
</dbReference>
<dbReference type="Pfam" id="PF01551">
    <property type="entry name" value="Peptidase_M23"/>
    <property type="match status" value="1"/>
</dbReference>
<protein>
    <submittedName>
        <fullName evidence="3">Peptidase M23</fullName>
    </submittedName>
</protein>
<dbReference type="SUPFAM" id="SSF54106">
    <property type="entry name" value="LysM domain"/>
    <property type="match status" value="2"/>
</dbReference>
<dbReference type="Proteomes" id="UP000218677">
    <property type="component" value="Unassembled WGS sequence"/>
</dbReference>
<dbReference type="OrthoDB" id="9795421at2"/>
<dbReference type="Gene3D" id="3.10.350.10">
    <property type="entry name" value="LysM domain"/>
    <property type="match status" value="2"/>
</dbReference>
<organism evidence="3 4">
    <name type="scientific">Vreelandella nigrificans</name>
    <dbReference type="NCBI Taxonomy" id="2042704"/>
    <lineage>
        <taxon>Bacteria</taxon>
        <taxon>Pseudomonadati</taxon>
        <taxon>Pseudomonadota</taxon>
        <taxon>Gammaproteobacteria</taxon>
        <taxon>Oceanospirillales</taxon>
        <taxon>Halomonadaceae</taxon>
        <taxon>Vreelandella</taxon>
    </lineage>
</organism>
<reference evidence="4" key="1">
    <citation type="submission" date="2017-09" db="EMBL/GenBank/DDBJ databases">
        <authorList>
            <person name="Cho G.-S."/>
            <person name="Oguntoyinbo F.A."/>
            <person name="Cnockaert M."/>
            <person name="Kabisch J."/>
            <person name="Neve H."/>
            <person name="Bockelmann W."/>
            <person name="Wenning M."/>
            <person name="Franz C.M."/>
            <person name="Vandamme P."/>
        </authorList>
    </citation>
    <scope>NUCLEOTIDE SEQUENCE [LARGE SCALE GENOMIC DNA]</scope>
    <source>
        <strain evidence="4">MBT G8648</strain>
    </source>
</reference>
<dbReference type="AlphaFoldDB" id="A0A2A4HSY4"/>
<feature type="domain" description="LysM" evidence="2">
    <location>
        <begin position="116"/>
        <end position="160"/>
    </location>
</feature>
<accession>A0A2A4HSY4</accession>
<proteinExistence type="predicted"/>
<feature type="compositionally biased region" description="Low complexity" evidence="1">
    <location>
        <begin position="163"/>
        <end position="196"/>
    </location>
</feature>
<evidence type="ECO:0000313" key="4">
    <source>
        <dbReference type="Proteomes" id="UP000218677"/>
    </source>
</evidence>
<dbReference type="CDD" id="cd12797">
    <property type="entry name" value="M23_peptidase"/>
    <property type="match status" value="1"/>
</dbReference>
<dbReference type="InterPro" id="IPR011055">
    <property type="entry name" value="Dup_hybrid_motif"/>
</dbReference>
<gene>
    <name evidence="3" type="ORF">CPA45_01940</name>
</gene>
<evidence type="ECO:0000259" key="2">
    <source>
        <dbReference type="PROSITE" id="PS51782"/>
    </source>
</evidence>
<dbReference type="PROSITE" id="PS51782">
    <property type="entry name" value="LYSM"/>
    <property type="match status" value="2"/>
</dbReference>
<dbReference type="PANTHER" id="PTHR21666:SF270">
    <property type="entry name" value="MUREIN HYDROLASE ACTIVATOR ENVC"/>
    <property type="match status" value="1"/>
</dbReference>
<dbReference type="SUPFAM" id="SSF51261">
    <property type="entry name" value="Duplicated hybrid motif"/>
    <property type="match status" value="1"/>
</dbReference>
<dbReference type="InterPro" id="IPR050570">
    <property type="entry name" value="Cell_wall_metabolism_enzyme"/>
</dbReference>
<dbReference type="EMBL" id="NWUX01000001">
    <property type="protein sequence ID" value="PCF97517.1"/>
    <property type="molecule type" value="Genomic_DNA"/>
</dbReference>